<evidence type="ECO:0000313" key="2">
    <source>
        <dbReference type="Proteomes" id="UP000262939"/>
    </source>
</evidence>
<keyword evidence="2" id="KW-1185">Reference proteome</keyword>
<accession>A0A372LFP6</accession>
<dbReference type="AlphaFoldDB" id="A0A372LFP6"/>
<dbReference type="InterPro" id="IPR018579">
    <property type="entry name" value="Restrct_endonuc_II_LlaJI"/>
</dbReference>
<dbReference type="Proteomes" id="UP000262939">
    <property type="component" value="Unassembled WGS sequence"/>
</dbReference>
<keyword evidence="1" id="KW-0540">Nuclease</keyword>
<dbReference type="EMBL" id="QVTD01000003">
    <property type="protein sequence ID" value="RFU65115.1"/>
    <property type="molecule type" value="Genomic_DNA"/>
</dbReference>
<reference evidence="1 2" key="1">
    <citation type="submission" date="2018-08" db="EMBL/GenBank/DDBJ databases">
        <title>Bacillus chawlae sp. nov., Bacillus glennii sp. nov., and Bacillus saganii sp. nov. Isolated from the Vehicle Assembly Building at Kennedy Space Center where the Viking Spacecraft were Assembled.</title>
        <authorList>
            <person name="Seuylemezian A."/>
            <person name="Vaishampayan P."/>
        </authorList>
    </citation>
    <scope>NUCLEOTIDE SEQUENCE [LARGE SCALE GENOMIC DNA]</scope>
    <source>
        <strain evidence="1 2">V44-8</strain>
    </source>
</reference>
<keyword evidence="1" id="KW-0255">Endonuclease</keyword>
<protein>
    <submittedName>
        <fullName evidence="1">LlaJI family restriction endonuclease</fullName>
    </submittedName>
</protein>
<dbReference type="GO" id="GO:0004519">
    <property type="term" value="F:endonuclease activity"/>
    <property type="evidence" value="ECO:0007669"/>
    <property type="project" value="UniProtKB-KW"/>
</dbReference>
<evidence type="ECO:0000313" key="1">
    <source>
        <dbReference type="EMBL" id="RFU65115.1"/>
    </source>
</evidence>
<organism evidence="1 2">
    <name type="scientific">Peribacillus glennii</name>
    <dbReference type="NCBI Taxonomy" id="2303991"/>
    <lineage>
        <taxon>Bacteria</taxon>
        <taxon>Bacillati</taxon>
        <taxon>Bacillota</taxon>
        <taxon>Bacilli</taxon>
        <taxon>Bacillales</taxon>
        <taxon>Bacillaceae</taxon>
        <taxon>Peribacillus</taxon>
    </lineage>
</organism>
<name>A0A372LFP6_9BACI</name>
<dbReference type="Pfam" id="PF09563">
    <property type="entry name" value="RE_LlaJI"/>
    <property type="match status" value="1"/>
</dbReference>
<proteinExistence type="predicted"/>
<comment type="caution">
    <text evidence="1">The sequence shown here is derived from an EMBL/GenBank/DDBJ whole genome shotgun (WGS) entry which is preliminary data.</text>
</comment>
<gene>
    <name evidence="1" type="ORF">D0466_04180</name>
</gene>
<keyword evidence="1" id="KW-0378">Hydrolase</keyword>
<sequence length="425" mass="50248">MVMISMNNNNKDIRQHCFIENYPYSYAVYQDSVYEELFQMGYCEKKMNGNFIFKCTGFIFLNNTFFIIFPKGYRLPDDNKELIDHIRVLVSTLIRYKRENKLVEEENELNSSAGEIENSVAAALWLLQDYKENNFIRRNVKKKRINHGNKINWPLTIKKVNPTISNSRPVYLNFVTEKSFEDSEHILYALHRYVVQKSFQKYGWLVDVLIEVDPFFDELPVNQQLALFVLQRELQNTFLEREIRLLNYIIEFISGSGENNNEKTFYTLITSYFHHVWEVICSYVFKSEYLQLKDNIPQPVWHIKGTTKTPRQIPDILFLEQDTLYVLDAKYYDVANNLPGWHDLVKQFFYAVSLKTVYQKVVNVLIFPGSTGDKQFYHGYVDIDSRIELGSIQAYSIDTYTAMSLYSAYRTSDFRESLVRNIDLC</sequence>